<dbReference type="PANTHER" id="PTHR12419">
    <property type="entry name" value="OTU DOMAIN CONTAINING PROTEIN"/>
    <property type="match status" value="1"/>
</dbReference>
<accession>A0A9W6BSC5</accession>
<dbReference type="PROSITE" id="PS50802">
    <property type="entry name" value="OTU"/>
    <property type="match status" value="1"/>
</dbReference>
<keyword evidence="2" id="KW-0833">Ubl conjugation pathway</keyword>
<evidence type="ECO:0000256" key="1">
    <source>
        <dbReference type="ARBA" id="ARBA00010407"/>
    </source>
</evidence>
<dbReference type="OrthoDB" id="415023at2759"/>
<dbReference type="PANTHER" id="PTHR12419:SF111">
    <property type="entry name" value="OVARIAN TUMOR DOMAIN-CONTAINING DEUBIQUITINATING ENZYME 9"/>
    <property type="match status" value="1"/>
</dbReference>
<evidence type="ECO:0000256" key="4">
    <source>
        <dbReference type="SAM" id="MobiDB-lite"/>
    </source>
</evidence>
<name>A0A9W6BSC5_9CHLO</name>
<feature type="compositionally biased region" description="Basic and acidic residues" evidence="4">
    <location>
        <begin position="69"/>
        <end position="82"/>
    </location>
</feature>
<dbReference type="GO" id="GO:0016579">
    <property type="term" value="P:protein deubiquitination"/>
    <property type="evidence" value="ECO:0007669"/>
    <property type="project" value="TreeGrafter"/>
</dbReference>
<dbReference type="FunFam" id="3.90.70.80:FF:000001">
    <property type="entry name" value="OTU domain-containing protein"/>
    <property type="match status" value="1"/>
</dbReference>
<dbReference type="Pfam" id="PF02338">
    <property type="entry name" value="OTU"/>
    <property type="match status" value="1"/>
</dbReference>
<dbReference type="Proteomes" id="UP001165080">
    <property type="component" value="Unassembled WGS sequence"/>
</dbReference>
<feature type="region of interest" description="Disordered" evidence="4">
    <location>
        <begin position="69"/>
        <end position="99"/>
    </location>
</feature>
<evidence type="ECO:0000313" key="7">
    <source>
        <dbReference type="Proteomes" id="UP001165080"/>
    </source>
</evidence>
<proteinExistence type="inferred from homology"/>
<comment type="caution">
    <text evidence="6">The sequence shown here is derived from an EMBL/GenBank/DDBJ whole genome shotgun (WGS) entry which is preliminary data.</text>
</comment>
<dbReference type="CDD" id="cd22751">
    <property type="entry name" value="OTU_plant_OTU9-like"/>
    <property type="match status" value="1"/>
</dbReference>
<dbReference type="GO" id="GO:0004843">
    <property type="term" value="F:cysteine-type deubiquitinase activity"/>
    <property type="evidence" value="ECO:0007669"/>
    <property type="project" value="TreeGrafter"/>
</dbReference>
<feature type="domain" description="OTU" evidence="5">
    <location>
        <begin position="192"/>
        <end position="316"/>
    </location>
</feature>
<dbReference type="SUPFAM" id="SSF54001">
    <property type="entry name" value="Cysteine proteinases"/>
    <property type="match status" value="1"/>
</dbReference>
<dbReference type="InterPro" id="IPR050704">
    <property type="entry name" value="Peptidase_C85-like"/>
</dbReference>
<dbReference type="Gene3D" id="3.90.70.80">
    <property type="match status" value="1"/>
</dbReference>
<organism evidence="6 7">
    <name type="scientific">Pleodorina starrii</name>
    <dbReference type="NCBI Taxonomy" id="330485"/>
    <lineage>
        <taxon>Eukaryota</taxon>
        <taxon>Viridiplantae</taxon>
        <taxon>Chlorophyta</taxon>
        <taxon>core chlorophytes</taxon>
        <taxon>Chlorophyceae</taxon>
        <taxon>CS clade</taxon>
        <taxon>Chlamydomonadales</taxon>
        <taxon>Volvocaceae</taxon>
        <taxon>Pleodorina</taxon>
    </lineage>
</organism>
<evidence type="ECO:0000259" key="5">
    <source>
        <dbReference type="PROSITE" id="PS50802"/>
    </source>
</evidence>
<evidence type="ECO:0000256" key="3">
    <source>
        <dbReference type="ARBA" id="ARBA00022801"/>
    </source>
</evidence>
<evidence type="ECO:0000256" key="2">
    <source>
        <dbReference type="ARBA" id="ARBA00022786"/>
    </source>
</evidence>
<keyword evidence="7" id="KW-1185">Reference proteome</keyword>
<dbReference type="InterPro" id="IPR003323">
    <property type="entry name" value="OTU_dom"/>
</dbReference>
<protein>
    <recommendedName>
        <fullName evidence="5">OTU domain-containing protein</fullName>
    </recommendedName>
</protein>
<gene>
    <name evidence="6" type="primary">PLEST012214</name>
    <name evidence="6" type="ORF">PLESTB_001155200</name>
</gene>
<dbReference type="EMBL" id="BRXU01000017">
    <property type="protein sequence ID" value="GLC56842.1"/>
    <property type="molecule type" value="Genomic_DNA"/>
</dbReference>
<reference evidence="6 7" key="1">
    <citation type="journal article" date="2023" name="Commun. Biol.">
        <title>Reorganization of the ancestral sex-determining regions during the evolution of trioecy in Pleodorina starrii.</title>
        <authorList>
            <person name="Takahashi K."/>
            <person name="Suzuki S."/>
            <person name="Kawai-Toyooka H."/>
            <person name="Yamamoto K."/>
            <person name="Hamaji T."/>
            <person name="Ootsuki R."/>
            <person name="Yamaguchi H."/>
            <person name="Kawachi M."/>
            <person name="Higashiyama T."/>
            <person name="Nozaki H."/>
        </authorList>
    </citation>
    <scope>NUCLEOTIDE SEQUENCE [LARGE SCALE GENOMIC DNA]</scope>
    <source>
        <strain evidence="6 7">NIES-4479</strain>
    </source>
</reference>
<comment type="similarity">
    <text evidence="1">Belongs to the peptidase C85 family.</text>
</comment>
<keyword evidence="3" id="KW-0378">Hydrolase</keyword>
<sequence>MATTYRAAFGNPHAQNSVATSLGIGRPDTSCDAALAKALEEEERDMAAAAAAHPQRAASPSGIRLHVSMEESRADSQRRSTHDGTPAHPVKPAAGQQNGTARLQLSDAELARQLQRVELASAADAAGTTPSMLYPELLGMRSSRELTLDRSLSRAHSVRANPRVVAASVPPSEPVVSADRQRLLTTLRQYDLVEREVQGDGNCQFRALSDQLYGSPEHHAAVRAAVVAVLRQRASSYSCYVPEEYGKYCSSMAKSGTWGDHVTLQAAADHYGLRITVVTSFGESPVIYIDPADKRSPRTLYLSFWAEVHYNSLYPAQDGSGPGW</sequence>
<evidence type="ECO:0000313" key="6">
    <source>
        <dbReference type="EMBL" id="GLC56842.1"/>
    </source>
</evidence>
<dbReference type="AlphaFoldDB" id="A0A9W6BSC5"/>
<dbReference type="InterPro" id="IPR038765">
    <property type="entry name" value="Papain-like_cys_pep_sf"/>
</dbReference>